<dbReference type="Proteomes" id="UP000694460">
    <property type="component" value="Unassembled WGS sequence"/>
</dbReference>
<evidence type="ECO:0000313" key="2">
    <source>
        <dbReference type="Proteomes" id="UP000694460"/>
    </source>
</evidence>
<sequence length="46" mass="4673">MSVPSDILELKTSLETREYRIDAIFADAQAAFAGTVADGGAGGGSL</sequence>
<accession>A0ABS4ZRP7</accession>
<protein>
    <submittedName>
        <fullName evidence="1">Uncharacterized protein</fullName>
    </submittedName>
</protein>
<keyword evidence="2" id="KW-1185">Reference proteome</keyword>
<comment type="caution">
    <text evidence="1">The sequence shown here is derived from an EMBL/GenBank/DDBJ whole genome shotgun (WGS) entry which is preliminary data.</text>
</comment>
<proteinExistence type="predicted"/>
<name>A0ABS4ZRP7_9MYCO</name>
<gene>
    <name evidence="1" type="ORF">JOF57_001761</name>
</gene>
<reference evidence="1 2" key="1">
    <citation type="submission" date="2021-03" db="EMBL/GenBank/DDBJ databases">
        <title>Sequencing the genomes of 1000 actinobacteria strains.</title>
        <authorList>
            <person name="Klenk H.-P."/>
        </authorList>
    </citation>
    <scope>NUCLEOTIDE SEQUENCE [LARGE SCALE GENOMIC DNA]</scope>
    <source>
        <strain evidence="1 2">DSM 46713</strain>
    </source>
</reference>
<dbReference type="EMBL" id="JAGIOP010000001">
    <property type="protein sequence ID" value="MBP2451876.1"/>
    <property type="molecule type" value="Genomic_DNA"/>
</dbReference>
<dbReference type="RefSeq" id="WP_019346812.1">
    <property type="nucleotide sequence ID" value="NZ_JAGIOP010000001.1"/>
</dbReference>
<evidence type="ECO:0000313" key="1">
    <source>
        <dbReference type="EMBL" id="MBP2451876.1"/>
    </source>
</evidence>
<organism evidence="1 2">
    <name type="scientific">Mycolicibacterium lutetiense</name>
    <dbReference type="NCBI Taxonomy" id="1641992"/>
    <lineage>
        <taxon>Bacteria</taxon>
        <taxon>Bacillati</taxon>
        <taxon>Actinomycetota</taxon>
        <taxon>Actinomycetes</taxon>
        <taxon>Mycobacteriales</taxon>
        <taxon>Mycobacteriaceae</taxon>
        <taxon>Mycolicibacterium</taxon>
    </lineage>
</organism>